<evidence type="ECO:0000256" key="1">
    <source>
        <dbReference type="SAM" id="MobiDB-lite"/>
    </source>
</evidence>
<evidence type="ECO:0000313" key="3">
    <source>
        <dbReference type="Proteomes" id="UP000027138"/>
    </source>
</evidence>
<accession>A0A067KGD4</accession>
<reference evidence="2 3" key="1">
    <citation type="journal article" date="2014" name="PLoS ONE">
        <title>Global Analysis of Gene Expression Profiles in Physic Nut (Jatropha curcas L.) Seedlings Exposed to Salt Stress.</title>
        <authorList>
            <person name="Zhang L."/>
            <person name="Zhang C."/>
            <person name="Wu P."/>
            <person name="Chen Y."/>
            <person name="Li M."/>
            <person name="Jiang H."/>
            <person name="Wu G."/>
        </authorList>
    </citation>
    <scope>NUCLEOTIDE SEQUENCE [LARGE SCALE GENOMIC DNA]</scope>
    <source>
        <strain evidence="3">cv. GZQX0401</strain>
        <tissue evidence="2">Young leaves</tissue>
    </source>
</reference>
<sequence>MDGGSGQVLGKSFQQGKCKDADMQDMEDIRIPSSVSHDSRRDSSPTVSRAMDSQLSLDQTNRVRAKPIKAPRPNISNGKEKEHERGITQWIDVQATTALEPAFDNKPIQNTNWINVPIPLNHNLSAVAIKDSLAYSLQVMAQGNSQELPLDLPLLSQRFNFNKRPLDPKKGTRMKRKRPMFKCKPPLPTLADFVPLGDAMKKISENLYVAGREGEGSIDDTIEEFDEGAED</sequence>
<name>A0A067KGD4_JATCU</name>
<dbReference type="Proteomes" id="UP000027138">
    <property type="component" value="Unassembled WGS sequence"/>
</dbReference>
<dbReference type="EMBL" id="KK914490">
    <property type="protein sequence ID" value="KDP35271.1"/>
    <property type="molecule type" value="Genomic_DNA"/>
</dbReference>
<feature type="compositionally biased region" description="Basic and acidic residues" evidence="1">
    <location>
        <begin position="17"/>
        <end position="30"/>
    </location>
</feature>
<proteinExistence type="predicted"/>
<protein>
    <submittedName>
        <fullName evidence="2">Uncharacterized protein</fullName>
    </submittedName>
</protein>
<feature type="compositionally biased region" description="Polar residues" evidence="1">
    <location>
        <begin position="45"/>
        <end position="62"/>
    </location>
</feature>
<keyword evidence="3" id="KW-1185">Reference proteome</keyword>
<evidence type="ECO:0000313" key="2">
    <source>
        <dbReference type="EMBL" id="KDP35271.1"/>
    </source>
</evidence>
<gene>
    <name evidence="2" type="ORF">JCGZ_09430</name>
</gene>
<dbReference type="AlphaFoldDB" id="A0A067KGD4"/>
<feature type="region of interest" description="Disordered" evidence="1">
    <location>
        <begin position="1"/>
        <end position="84"/>
    </location>
</feature>
<organism evidence="2 3">
    <name type="scientific">Jatropha curcas</name>
    <name type="common">Barbados nut</name>
    <dbReference type="NCBI Taxonomy" id="180498"/>
    <lineage>
        <taxon>Eukaryota</taxon>
        <taxon>Viridiplantae</taxon>
        <taxon>Streptophyta</taxon>
        <taxon>Embryophyta</taxon>
        <taxon>Tracheophyta</taxon>
        <taxon>Spermatophyta</taxon>
        <taxon>Magnoliopsida</taxon>
        <taxon>eudicotyledons</taxon>
        <taxon>Gunneridae</taxon>
        <taxon>Pentapetalae</taxon>
        <taxon>rosids</taxon>
        <taxon>fabids</taxon>
        <taxon>Malpighiales</taxon>
        <taxon>Euphorbiaceae</taxon>
        <taxon>Crotonoideae</taxon>
        <taxon>Jatropheae</taxon>
        <taxon>Jatropha</taxon>
    </lineage>
</organism>